<accession>A0A937X4C4</accession>
<comment type="caution">
    <text evidence="1">The sequence shown here is derived from an EMBL/GenBank/DDBJ whole genome shotgun (WGS) entry which is preliminary data.</text>
</comment>
<dbReference type="Proteomes" id="UP000703893">
    <property type="component" value="Unassembled WGS sequence"/>
</dbReference>
<reference evidence="1 2" key="1">
    <citation type="submission" date="2019-03" db="EMBL/GenBank/DDBJ databases">
        <title>Lake Tanganyika Metagenome-Assembled Genomes (MAGs).</title>
        <authorList>
            <person name="Tran P."/>
        </authorList>
    </citation>
    <scope>NUCLEOTIDE SEQUENCE [LARGE SCALE GENOMIC DNA]</scope>
    <source>
        <strain evidence="1">K_DeepCast_65m_m2_236</strain>
    </source>
</reference>
<proteinExistence type="predicted"/>
<name>A0A937X4C4_9BACT</name>
<evidence type="ECO:0000313" key="2">
    <source>
        <dbReference type="Proteomes" id="UP000703893"/>
    </source>
</evidence>
<evidence type="ECO:0000313" key="1">
    <source>
        <dbReference type="EMBL" id="MBM3275083.1"/>
    </source>
</evidence>
<dbReference type="AlphaFoldDB" id="A0A937X4C4"/>
<dbReference type="EMBL" id="VGJX01000434">
    <property type="protein sequence ID" value="MBM3275083.1"/>
    <property type="molecule type" value="Genomic_DNA"/>
</dbReference>
<gene>
    <name evidence="1" type="ORF">FJZ00_08010</name>
</gene>
<protein>
    <submittedName>
        <fullName evidence="1">Uncharacterized protein</fullName>
    </submittedName>
</protein>
<organism evidence="1 2">
    <name type="scientific">Candidatus Tanganyikabacteria bacterium</name>
    <dbReference type="NCBI Taxonomy" id="2961651"/>
    <lineage>
        <taxon>Bacteria</taxon>
        <taxon>Bacillati</taxon>
        <taxon>Candidatus Sericytochromatia</taxon>
        <taxon>Candidatus Tanganyikabacteria</taxon>
    </lineage>
</organism>
<sequence length="326" mass="35354">MAGVLAALVDIFLVQVPRHPSFLGGPAHQGGWLSNVVRDLVGDILPPSTIHALEREFPVAFDPSTNTKLEIPIPGLGPRTHRFQSPGHDPILGLVFGVYDVLRGTFTGIGKDGTLISQLSPGYDPLDQGEYFFVRLLEALRLVVGHQISDVATPAGLSAPLMPLAMFFQVGSIGPRGYTIGEVARQMYRSGYDFRHFLAGSLSTAVAEVVVRGAWVVRRLTEGGSVGEAMPSASHPRLRRTLFLAHLGATAVNAGKIAITQNPLSLNWAQWLALFRYLIPEAVRVISGDEARRNAAVDAQLSSGWLDVYTSINQTWMRQGRTVITL</sequence>